<keyword evidence="11" id="KW-0732">Signal</keyword>
<keyword evidence="4 7" id="KW-0645">Protease</keyword>
<dbReference type="SUPFAM" id="SSF69304">
    <property type="entry name" value="Tricorn protease N-terminal domain"/>
    <property type="match status" value="1"/>
</dbReference>
<feature type="region of interest" description="Disordered" evidence="10">
    <location>
        <begin position="533"/>
        <end position="573"/>
    </location>
</feature>
<dbReference type="InterPro" id="IPR015943">
    <property type="entry name" value="WD40/YVTN_repeat-like_dom_sf"/>
</dbReference>
<dbReference type="SUPFAM" id="SSF52096">
    <property type="entry name" value="ClpP/crotonase"/>
    <property type="match status" value="1"/>
</dbReference>
<dbReference type="SUPFAM" id="SSF50156">
    <property type="entry name" value="PDZ domain-like"/>
    <property type="match status" value="1"/>
</dbReference>
<feature type="active site" description="Charge relay system" evidence="8">
    <location>
        <position position="750"/>
    </location>
</feature>
<proteinExistence type="inferred from homology"/>
<protein>
    <recommendedName>
        <fullName evidence="7">Tricorn protease homolog</fullName>
        <ecNumber evidence="7">3.4.21.-</ecNumber>
    </recommendedName>
</protein>
<dbReference type="Proteomes" id="UP000777784">
    <property type="component" value="Unassembled WGS sequence"/>
</dbReference>
<feature type="active site" description="Charge relay system" evidence="8">
    <location>
        <position position="1034"/>
    </location>
</feature>
<evidence type="ECO:0000256" key="1">
    <source>
        <dbReference type="ARBA" id="ARBA00004496"/>
    </source>
</evidence>
<evidence type="ECO:0000313" key="13">
    <source>
        <dbReference type="EMBL" id="MBU2693229.1"/>
    </source>
</evidence>
<dbReference type="InterPro" id="IPR028204">
    <property type="entry name" value="Tricorn_C1"/>
</dbReference>
<dbReference type="EC" id="3.4.21.-" evidence="7"/>
<sequence length="1090" mass="123244">MRWSLSIALLFLLPSALLAAPKEGYYRYPAIHGGSVIFVAEGDLWRIDIAGGAAQRLTTHPESEYYPSISPSGELVAFSASYEGPREIYTIPMEGGLPTRLTYDGQEGRVVGWTPAGGILYATMSFSTLPSTQLATLDPESGIIKLIPLAQAAEGTYDPESSTLFFTRFAAQGSHTKRYRGGTAQNIWKYGGGNEEAVPLTSDDTSTSRNPMWWDHRVYFISDRDGTMNIWSMNAEGADLRQHTMYEGWDVKDPDLSEGNIVYQLGADLYLYSVVSGESRKIPITLVSDFDQTRIRWVEKPIDYLTAAQPSFNGDRLALTARGQVFVTPAKTGRFVEVTRKPGVRYRQAQFLPDGKSLVALSDESGEVEWWRLPADGIGDPEPLTDNGSVLRLAGFPSPDGRWLLYTDQDQKLWLLEIDNGKSEQVAYSPQWWFDDPHWSPDSRYFLYGMKASNTFSRVYLYGIEEHESVPITSDRYESTCGRWDPQGEWIYFLSERHFRSRVGGPWGRRQPEPYFENMNKLYMIPLKAGTRSPFQPDDELHKDETDEKKPDGDGKDVDDTNSGESEKTKKISIDLEGIQQRLMEIPVSPGNYNSLSVTKDRLLWISTETPQGGRQDLMMMKIESDDSKAKVLVDDIRSYELTGDGGKLLIRKGESFYFIDASSSAPASLDDAAVNLSDWTFAFDPREEWRQMFVDSWRLERDYFYDSEMHGVDWEGVLAKYLPLVDRVTNRSELSDLQSQMAGELSALHVYIYGGDHREGSDEIIPASLGARLVRDESRGGFRIEKIYRTDPDRPDELSPLARPGIDLSEGDIITDINGVPALSVTSPGNLLRHQSGKQVRLRVQPMKGGDLRDIIVTPITQGEDNDLRYNEWEYTRRLRVEEQGKGEIGYLHLREMSRSSIAEWQREFYPVYNRQGLIIDVRHNGGGNIDSWILEKLMRRAWMYWSDRVGDTYWNMHYAFRGHMVVLVDEWTASDGEAFAEGFRRLGLGKVLGTRTWGGEIWLSSSNVLVDKGIVTAPESGVYGPEGEWLIEGHGVDPDIIIDNLPHATYLGYDAQLEAAIKHLQDLIQNDPRPVPPPPARPNKSFHR</sequence>
<dbReference type="SUPFAM" id="SSF82171">
    <property type="entry name" value="DPP6 N-terminal domain-like"/>
    <property type="match status" value="1"/>
</dbReference>
<organism evidence="13 14">
    <name type="scientific">Eiseniibacteriota bacterium</name>
    <dbReference type="NCBI Taxonomy" id="2212470"/>
    <lineage>
        <taxon>Bacteria</taxon>
        <taxon>Candidatus Eiseniibacteriota</taxon>
    </lineage>
</organism>
<feature type="active site" description="Nucleophile" evidence="8">
    <location>
        <position position="976"/>
    </location>
</feature>
<name>A0A948S3N5_UNCEI</name>
<dbReference type="Gene3D" id="2.30.42.10">
    <property type="match status" value="1"/>
</dbReference>
<evidence type="ECO:0000256" key="5">
    <source>
        <dbReference type="ARBA" id="ARBA00022801"/>
    </source>
</evidence>
<dbReference type="Pfam" id="PF03572">
    <property type="entry name" value="Peptidase_S41"/>
    <property type="match status" value="1"/>
</dbReference>
<feature type="domain" description="Tail specific protease" evidence="12">
    <location>
        <begin position="862"/>
        <end position="1045"/>
    </location>
</feature>
<dbReference type="InterPro" id="IPR029414">
    <property type="entry name" value="Tricorn_PDZ"/>
</dbReference>
<dbReference type="InterPro" id="IPR029045">
    <property type="entry name" value="ClpP/crotonase-like_dom_sf"/>
</dbReference>
<feature type="signal peptide" evidence="11">
    <location>
        <begin position="1"/>
        <end position="19"/>
    </location>
</feature>
<dbReference type="AlphaFoldDB" id="A0A948S3N5"/>
<dbReference type="InterPro" id="IPR005151">
    <property type="entry name" value="Tail-specific_protease"/>
</dbReference>
<evidence type="ECO:0000313" key="14">
    <source>
        <dbReference type="Proteomes" id="UP000777784"/>
    </source>
</evidence>
<dbReference type="Gene3D" id="2.120.10.60">
    <property type="entry name" value="Tricorn protease N-terminal domain"/>
    <property type="match status" value="1"/>
</dbReference>
<evidence type="ECO:0000256" key="6">
    <source>
        <dbReference type="ARBA" id="ARBA00022825"/>
    </source>
</evidence>
<dbReference type="Pfam" id="PF26549">
    <property type="entry name" value="Tricorn_N"/>
    <property type="match status" value="1"/>
</dbReference>
<dbReference type="Pfam" id="PF14685">
    <property type="entry name" value="PDZ_Tricorn"/>
    <property type="match status" value="1"/>
</dbReference>
<evidence type="ECO:0000256" key="4">
    <source>
        <dbReference type="ARBA" id="ARBA00022670"/>
    </source>
</evidence>
<keyword evidence="3 7" id="KW-0963">Cytoplasm</keyword>
<dbReference type="Gene3D" id="2.130.10.10">
    <property type="entry name" value="YVTN repeat-like/Quinoprotein amine dehydrogenase"/>
    <property type="match status" value="1"/>
</dbReference>
<dbReference type="Gene3D" id="3.30.750.44">
    <property type="match status" value="1"/>
</dbReference>
<evidence type="ECO:0000256" key="9">
    <source>
        <dbReference type="PIRSR" id="PIRSR036421-3"/>
    </source>
</evidence>
<dbReference type="SMART" id="SM00245">
    <property type="entry name" value="TSPc"/>
    <property type="match status" value="1"/>
</dbReference>
<gene>
    <name evidence="13" type="ORF">KJ970_20115</name>
</gene>
<evidence type="ECO:0000256" key="2">
    <source>
        <dbReference type="ARBA" id="ARBA00008524"/>
    </source>
</evidence>
<feature type="site" description="Transition state stabilizer; via amide nitrogen" evidence="9">
    <location>
        <position position="977"/>
    </location>
</feature>
<comment type="subcellular location">
    <subcellularLocation>
        <location evidence="1 7">Cytoplasm</location>
    </subcellularLocation>
</comment>
<dbReference type="InterPro" id="IPR012393">
    <property type="entry name" value="Tricorn_protease"/>
</dbReference>
<evidence type="ECO:0000256" key="11">
    <source>
        <dbReference type="SAM" id="SignalP"/>
    </source>
</evidence>
<evidence type="ECO:0000256" key="10">
    <source>
        <dbReference type="SAM" id="MobiDB-lite"/>
    </source>
</evidence>
<feature type="compositionally biased region" description="Basic and acidic residues" evidence="10">
    <location>
        <begin position="539"/>
        <end position="573"/>
    </location>
</feature>
<dbReference type="InterPro" id="IPR036034">
    <property type="entry name" value="PDZ_sf"/>
</dbReference>
<evidence type="ECO:0000256" key="3">
    <source>
        <dbReference type="ARBA" id="ARBA00022490"/>
    </source>
</evidence>
<dbReference type="GO" id="GO:0008236">
    <property type="term" value="F:serine-type peptidase activity"/>
    <property type="evidence" value="ECO:0007669"/>
    <property type="project" value="UniProtKB-UniRule"/>
</dbReference>
<dbReference type="Pfam" id="PF26550">
    <property type="entry name" value="Tricorn_2nd"/>
    <property type="match status" value="1"/>
</dbReference>
<dbReference type="GO" id="GO:0006508">
    <property type="term" value="P:proteolysis"/>
    <property type="evidence" value="ECO:0007669"/>
    <property type="project" value="UniProtKB-UniRule"/>
</dbReference>
<keyword evidence="6 7" id="KW-0720">Serine protease</keyword>
<feature type="region of interest" description="Disordered" evidence="10">
    <location>
        <begin position="1071"/>
        <end position="1090"/>
    </location>
</feature>
<feature type="chain" id="PRO_5037452249" description="Tricorn protease homolog" evidence="11">
    <location>
        <begin position="20"/>
        <end position="1090"/>
    </location>
</feature>
<dbReference type="EMBL" id="JAHJDP010000117">
    <property type="protein sequence ID" value="MBU2693229.1"/>
    <property type="molecule type" value="Genomic_DNA"/>
</dbReference>
<evidence type="ECO:0000256" key="8">
    <source>
        <dbReference type="PIRSR" id="PIRSR036421-1"/>
    </source>
</evidence>
<dbReference type="PANTHER" id="PTHR43253">
    <property type="entry name" value="TRICORN PROTEASE HOMOLOG 2-RELATED"/>
    <property type="match status" value="1"/>
</dbReference>
<dbReference type="Gene3D" id="3.90.226.10">
    <property type="entry name" value="2-enoyl-CoA Hydratase, Chain A, domain 1"/>
    <property type="match status" value="1"/>
</dbReference>
<comment type="function">
    <text evidence="7">Degrades oligopeptides.</text>
</comment>
<evidence type="ECO:0000259" key="12">
    <source>
        <dbReference type="SMART" id="SM00245"/>
    </source>
</evidence>
<evidence type="ECO:0000256" key="7">
    <source>
        <dbReference type="PIRNR" id="PIRNR036421"/>
    </source>
</evidence>
<dbReference type="Pfam" id="PF14684">
    <property type="entry name" value="Tricorn_C1"/>
    <property type="match status" value="1"/>
</dbReference>
<dbReference type="GO" id="GO:0005737">
    <property type="term" value="C:cytoplasm"/>
    <property type="evidence" value="ECO:0007669"/>
    <property type="project" value="UniProtKB-SubCell"/>
</dbReference>
<comment type="caution">
    <text evidence="13">The sequence shown here is derived from an EMBL/GenBank/DDBJ whole genome shotgun (WGS) entry which is preliminary data.</text>
</comment>
<keyword evidence="5 7" id="KW-0378">Hydrolase</keyword>
<dbReference type="PANTHER" id="PTHR43253:SF1">
    <property type="entry name" value="TRICORN PROTEASE HOMOLOG 2-RELATED"/>
    <property type="match status" value="1"/>
</dbReference>
<dbReference type="PIRSF" id="PIRSF036421">
    <property type="entry name" value="Tricorn_protease"/>
    <property type="match status" value="1"/>
</dbReference>
<reference evidence="13" key="1">
    <citation type="submission" date="2021-05" db="EMBL/GenBank/DDBJ databases">
        <title>Energy efficiency and biological interactions define the core microbiome of deep oligotrophic groundwater.</title>
        <authorList>
            <person name="Mehrshad M."/>
            <person name="Lopez-Fernandez M."/>
            <person name="Bell E."/>
            <person name="Bernier-Latmani R."/>
            <person name="Bertilsson S."/>
            <person name="Dopson M."/>
        </authorList>
    </citation>
    <scope>NUCLEOTIDE SEQUENCE</scope>
    <source>
        <strain evidence="13">Modern_marine.mb.64</strain>
    </source>
</reference>
<dbReference type="CDD" id="cd07562">
    <property type="entry name" value="Peptidase_S41_TRI"/>
    <property type="match status" value="1"/>
</dbReference>
<comment type="similarity">
    <text evidence="2 7">Belongs to the peptidase S41B family.</text>
</comment>
<accession>A0A948S3N5</accession>